<organism evidence="2 3">
    <name type="scientific">Phialocephala subalpina</name>
    <dbReference type="NCBI Taxonomy" id="576137"/>
    <lineage>
        <taxon>Eukaryota</taxon>
        <taxon>Fungi</taxon>
        <taxon>Dikarya</taxon>
        <taxon>Ascomycota</taxon>
        <taxon>Pezizomycotina</taxon>
        <taxon>Leotiomycetes</taxon>
        <taxon>Helotiales</taxon>
        <taxon>Mollisiaceae</taxon>
        <taxon>Phialocephala</taxon>
        <taxon>Phialocephala fortinii species complex</taxon>
    </lineage>
</organism>
<evidence type="ECO:0000313" key="2">
    <source>
        <dbReference type="EMBL" id="CZR61759.1"/>
    </source>
</evidence>
<name>A0A1L7X9R2_9HELO</name>
<sequence>MTSQQLTLLLTVLPIPLHIELPELKTNSASPSNILPDCIGKPNPIIPPMLRLAANAVQGPPARELVAEGIDATGEEFIPLQMPKTNSQNFSDLTETYIFLSLAIQHRRTSPVHREIECPNRNEEFETLLTLLEHLRTHVHRRGLFTSEIDSQVKLRTPLTLLGYLRTHEIKFLNHNEKLETPSDYLLNPIIPHSSRGSRKSVPGISQPHITLLEHQTPRQHATQRKTLQGNVAVVRSSKLPETQSHLLKNKKSPLDLKDGPKNRTGQKLNRGNKNNGRAALFEPVVVESYYRTNHVTD</sequence>
<dbReference type="Proteomes" id="UP000184330">
    <property type="component" value="Unassembled WGS sequence"/>
</dbReference>
<reference evidence="2 3" key="1">
    <citation type="submission" date="2016-03" db="EMBL/GenBank/DDBJ databases">
        <authorList>
            <person name="Ploux O."/>
        </authorList>
    </citation>
    <scope>NUCLEOTIDE SEQUENCE [LARGE SCALE GENOMIC DNA]</scope>
    <source>
        <strain evidence="2 3">UAMH 11012</strain>
    </source>
</reference>
<accession>A0A1L7X9R2</accession>
<proteinExistence type="predicted"/>
<evidence type="ECO:0000313" key="3">
    <source>
        <dbReference type="Proteomes" id="UP000184330"/>
    </source>
</evidence>
<feature type="compositionally biased region" description="Basic and acidic residues" evidence="1">
    <location>
        <begin position="253"/>
        <end position="262"/>
    </location>
</feature>
<feature type="compositionally biased region" description="Polar residues" evidence="1">
    <location>
        <begin position="264"/>
        <end position="276"/>
    </location>
</feature>
<dbReference type="AlphaFoldDB" id="A0A1L7X9R2"/>
<feature type="region of interest" description="Disordered" evidence="1">
    <location>
        <begin position="238"/>
        <end position="277"/>
    </location>
</feature>
<keyword evidence="3" id="KW-1185">Reference proteome</keyword>
<dbReference type="EMBL" id="FJOG01000019">
    <property type="protein sequence ID" value="CZR61759.1"/>
    <property type="molecule type" value="Genomic_DNA"/>
</dbReference>
<evidence type="ECO:0000256" key="1">
    <source>
        <dbReference type="SAM" id="MobiDB-lite"/>
    </source>
</evidence>
<protein>
    <submittedName>
        <fullName evidence="2">Uncharacterized protein</fullName>
    </submittedName>
</protein>
<gene>
    <name evidence="2" type="ORF">PAC_11656</name>
</gene>